<dbReference type="Proteomes" id="UP000827549">
    <property type="component" value="Chromosome 3"/>
</dbReference>
<evidence type="ECO:0000313" key="2">
    <source>
        <dbReference type="Proteomes" id="UP000827549"/>
    </source>
</evidence>
<dbReference type="RefSeq" id="XP_062627584.1">
    <property type="nucleotide sequence ID" value="XM_062771599.1"/>
</dbReference>
<organism evidence="1 2">
    <name type="scientific">Vanrija pseudolonga</name>
    <dbReference type="NCBI Taxonomy" id="143232"/>
    <lineage>
        <taxon>Eukaryota</taxon>
        <taxon>Fungi</taxon>
        <taxon>Dikarya</taxon>
        <taxon>Basidiomycota</taxon>
        <taxon>Agaricomycotina</taxon>
        <taxon>Tremellomycetes</taxon>
        <taxon>Trichosporonales</taxon>
        <taxon>Trichosporonaceae</taxon>
        <taxon>Vanrija</taxon>
    </lineage>
</organism>
<reference evidence="1" key="1">
    <citation type="submission" date="2023-10" db="EMBL/GenBank/DDBJ databases">
        <authorList>
            <person name="Noh H."/>
        </authorList>
    </citation>
    <scope>NUCLEOTIDE SEQUENCE</scope>
    <source>
        <strain evidence="1">DUCC4014</strain>
    </source>
</reference>
<protein>
    <submittedName>
        <fullName evidence="1">Uncharacterized protein</fullName>
    </submittedName>
</protein>
<dbReference type="AlphaFoldDB" id="A0AAF1BIH6"/>
<evidence type="ECO:0000313" key="1">
    <source>
        <dbReference type="EMBL" id="WOO81552.1"/>
    </source>
</evidence>
<sequence length="136" mass="15439">MAPLFCCTSITPYRPKTLTHERLFKEFMSWASPNPDIDLDTSPALDSAPFAVQLARQVNYGPLESRRYFTPGDAGFVEVGEKALVDANFKKLNSCVNNFRCGAHNRFFEVNVYQLDPVNTHHWRSDVAWPGTEIDL</sequence>
<proteinExistence type="predicted"/>
<accession>A0AAF1BIH6</accession>
<keyword evidence="2" id="KW-1185">Reference proteome</keyword>
<name>A0AAF1BIH6_9TREE</name>
<dbReference type="EMBL" id="CP086716">
    <property type="protein sequence ID" value="WOO81552.1"/>
    <property type="molecule type" value="Genomic_DNA"/>
</dbReference>
<gene>
    <name evidence="1" type="ORF">LOC62_03G005073</name>
</gene>
<dbReference type="GeneID" id="87808304"/>